<reference evidence="2" key="1">
    <citation type="journal article" date="2018" name="Nat. Microbiol.">
        <title>Leveraging single-cell genomics to expand the fungal tree of life.</title>
        <authorList>
            <person name="Ahrendt S.R."/>
            <person name="Quandt C.A."/>
            <person name="Ciobanu D."/>
            <person name="Clum A."/>
            <person name="Salamov A."/>
            <person name="Andreopoulos B."/>
            <person name="Cheng J.F."/>
            <person name="Woyke T."/>
            <person name="Pelin A."/>
            <person name="Henrissat B."/>
            <person name="Reynolds N.K."/>
            <person name="Benny G.L."/>
            <person name="Smith M.E."/>
            <person name="James T.Y."/>
            <person name="Grigoriev I.V."/>
        </authorList>
    </citation>
    <scope>NUCLEOTIDE SEQUENCE [LARGE SCALE GENOMIC DNA]</scope>
    <source>
        <strain evidence="2">RSA 468</strain>
    </source>
</reference>
<evidence type="ECO:0000313" key="1">
    <source>
        <dbReference type="EMBL" id="RKP35910.1"/>
    </source>
</evidence>
<organism evidence="1 2">
    <name type="scientific">Dimargaris cristalligena</name>
    <dbReference type="NCBI Taxonomy" id="215637"/>
    <lineage>
        <taxon>Eukaryota</taxon>
        <taxon>Fungi</taxon>
        <taxon>Fungi incertae sedis</taxon>
        <taxon>Zoopagomycota</taxon>
        <taxon>Kickxellomycotina</taxon>
        <taxon>Dimargaritomycetes</taxon>
        <taxon>Dimargaritales</taxon>
        <taxon>Dimargaritaceae</taxon>
        <taxon>Dimargaris</taxon>
    </lineage>
</organism>
<evidence type="ECO:0000313" key="2">
    <source>
        <dbReference type="Proteomes" id="UP000268162"/>
    </source>
</evidence>
<dbReference type="Pfam" id="PF08539">
    <property type="entry name" value="HbrB"/>
    <property type="match status" value="1"/>
</dbReference>
<dbReference type="InterPro" id="IPR013745">
    <property type="entry name" value="Bit61/PRR5"/>
</dbReference>
<sequence length="108" mass="11826">MSREASTHINEKAHADDPWSMLSAQVLPLFNGDEPARKIEELSQLTVACLKSGKTSTTMIPDIQELLATGTLTILGKLQSASDEKLMQKLGEIWNTFAAMTLPRLEGI</sequence>
<accession>A0A4P9ZTP1</accession>
<dbReference type="AlphaFoldDB" id="A0A4P9ZTP1"/>
<dbReference type="PANTHER" id="PTHR32428">
    <property type="entry name" value="TARGET OF RAPAMYCIN COMPLEX 2 SUBUNIT BIT61-RELATED"/>
    <property type="match status" value="1"/>
</dbReference>
<dbReference type="GO" id="GO:0031932">
    <property type="term" value="C:TORC2 complex"/>
    <property type="evidence" value="ECO:0007669"/>
    <property type="project" value="TreeGrafter"/>
</dbReference>
<gene>
    <name evidence="1" type="ORF">BJ085DRAFT_12472</name>
</gene>
<dbReference type="GO" id="GO:0038203">
    <property type="term" value="P:TORC2 signaling"/>
    <property type="evidence" value="ECO:0007669"/>
    <property type="project" value="TreeGrafter"/>
</dbReference>
<dbReference type="PANTHER" id="PTHR32428:SF2">
    <property type="entry name" value="TARGET OF RAPAMYCIN COMPLEX 2 SUBUNIT BIT61-RELATED"/>
    <property type="match status" value="1"/>
</dbReference>
<dbReference type="Proteomes" id="UP000268162">
    <property type="component" value="Unassembled WGS sequence"/>
</dbReference>
<name>A0A4P9ZTP1_9FUNG</name>
<protein>
    <submittedName>
        <fullName evidence="1">HbrB-like protein</fullName>
    </submittedName>
</protein>
<keyword evidence="2" id="KW-1185">Reference proteome</keyword>
<feature type="non-terminal residue" evidence="1">
    <location>
        <position position="108"/>
    </location>
</feature>
<dbReference type="STRING" id="215637.A0A4P9ZTP1"/>
<proteinExistence type="predicted"/>
<dbReference type="EMBL" id="ML002759">
    <property type="protein sequence ID" value="RKP35910.1"/>
    <property type="molecule type" value="Genomic_DNA"/>
</dbReference>